<comment type="caution">
    <text evidence="4">The sequence shown here is derived from an EMBL/GenBank/DDBJ whole genome shotgun (WGS) entry which is preliminary data.</text>
</comment>
<evidence type="ECO:0000256" key="1">
    <source>
        <dbReference type="SAM" id="Phobius"/>
    </source>
</evidence>
<name>A0ABV5VC92_9ACTN</name>
<feature type="transmembrane region" description="Helical" evidence="1">
    <location>
        <begin position="140"/>
        <end position="163"/>
    </location>
</feature>
<accession>A0ABV5VC92</accession>
<dbReference type="GO" id="GO:0016787">
    <property type="term" value="F:hydrolase activity"/>
    <property type="evidence" value="ECO:0007669"/>
    <property type="project" value="UniProtKB-KW"/>
</dbReference>
<dbReference type="CDD" id="cd00077">
    <property type="entry name" value="HDc"/>
    <property type="match status" value="1"/>
</dbReference>
<keyword evidence="5" id="KW-1185">Reference proteome</keyword>
<keyword evidence="4" id="KW-0378">Hydrolase</keyword>
<keyword evidence="1" id="KW-1133">Transmembrane helix</keyword>
<evidence type="ECO:0000313" key="4">
    <source>
        <dbReference type="EMBL" id="MFB9735400.1"/>
    </source>
</evidence>
<dbReference type="RefSeq" id="WP_247461904.1">
    <property type="nucleotide sequence ID" value="NZ_JBHMAR010000008.1"/>
</dbReference>
<feature type="transmembrane region" description="Helical" evidence="1">
    <location>
        <begin position="183"/>
        <end position="209"/>
    </location>
</feature>
<dbReference type="PANTHER" id="PTHR45228:SF4">
    <property type="entry name" value="LIPOPROTEIN"/>
    <property type="match status" value="1"/>
</dbReference>
<dbReference type="Proteomes" id="UP001589703">
    <property type="component" value="Unassembled WGS sequence"/>
</dbReference>
<sequence>MLVAVRCGAGLLAVVSVAATVRTGPAERPVALAFGLLVALGEVTRWRGPQLREPAPLGAAGALAYALLGEVSGQPTHHGPAQVVTVVSVASLLGGVPHIARGTSPTLDHLARRVLTAGFAAVCFQPLYNRGALDTWVGPAYALLLVALLALTALWDAVLAAALAHARTRWPFAPLLRDELRALAGIGSAVCATGAVMALAVAVAGLWALPVFCVPLLLTQASFRRYAAVRATYRQTIASLARATEIAGYTPAGHARRVAALSLAVGRDLGLAEAELTVLEYAALMHDIGQLSLVDPVPAGATAGLPGEEQRRIALLGGAVVRQTGVDRRVAAVVERQADPFPEQPRAARIVRVVNAWEEKARDAGPGGALAALEELRLGAAGDYAPDVVEALARVLARGGLTFPPTG</sequence>
<feature type="chain" id="PRO_5045808582" evidence="2">
    <location>
        <begin position="19"/>
        <end position="407"/>
    </location>
</feature>
<evidence type="ECO:0000313" key="5">
    <source>
        <dbReference type="Proteomes" id="UP001589703"/>
    </source>
</evidence>
<dbReference type="SUPFAM" id="SSF109604">
    <property type="entry name" value="HD-domain/PDEase-like"/>
    <property type="match status" value="1"/>
</dbReference>
<dbReference type="EMBL" id="JBHMAR010000008">
    <property type="protein sequence ID" value="MFB9735400.1"/>
    <property type="molecule type" value="Genomic_DNA"/>
</dbReference>
<keyword evidence="1" id="KW-0812">Transmembrane</keyword>
<evidence type="ECO:0000256" key="2">
    <source>
        <dbReference type="SAM" id="SignalP"/>
    </source>
</evidence>
<dbReference type="InterPro" id="IPR006674">
    <property type="entry name" value="HD_domain"/>
</dbReference>
<dbReference type="Gene3D" id="1.10.3210.10">
    <property type="entry name" value="Hypothetical protein af1432"/>
    <property type="match status" value="1"/>
</dbReference>
<dbReference type="InterPro" id="IPR052020">
    <property type="entry name" value="Cyclic_di-GMP/3'3'-cGAMP_PDE"/>
</dbReference>
<proteinExistence type="predicted"/>
<keyword evidence="1" id="KW-0472">Membrane</keyword>
<feature type="signal peptide" evidence="2">
    <location>
        <begin position="1"/>
        <end position="18"/>
    </location>
</feature>
<gene>
    <name evidence="4" type="ORF">ACFFRO_09685</name>
</gene>
<dbReference type="PANTHER" id="PTHR45228">
    <property type="entry name" value="CYCLIC DI-GMP PHOSPHODIESTERASE TM_0186-RELATED"/>
    <property type="match status" value="1"/>
</dbReference>
<reference evidence="4 5" key="1">
    <citation type="submission" date="2024-09" db="EMBL/GenBank/DDBJ databases">
        <authorList>
            <person name="Sun Q."/>
            <person name="Mori K."/>
        </authorList>
    </citation>
    <scope>NUCLEOTIDE SEQUENCE [LARGE SCALE GENOMIC DNA]</scope>
    <source>
        <strain evidence="4 5">JCM 10918</strain>
    </source>
</reference>
<protein>
    <submittedName>
        <fullName evidence="4">HD-GYP domain-containing protein</fullName>
        <ecNumber evidence="4">3.1.4.-</ecNumber>
    </submittedName>
</protein>
<dbReference type="InterPro" id="IPR003607">
    <property type="entry name" value="HD/PDEase_dom"/>
</dbReference>
<organism evidence="4 5">
    <name type="scientific">Streptomyces thermocoprophilus</name>
    <dbReference type="NCBI Taxonomy" id="78356"/>
    <lineage>
        <taxon>Bacteria</taxon>
        <taxon>Bacillati</taxon>
        <taxon>Actinomycetota</taxon>
        <taxon>Actinomycetes</taxon>
        <taxon>Kitasatosporales</taxon>
        <taxon>Streptomycetaceae</taxon>
        <taxon>Streptomyces</taxon>
    </lineage>
</organism>
<feature type="domain" description="HD" evidence="3">
    <location>
        <begin position="253"/>
        <end position="353"/>
    </location>
</feature>
<dbReference type="EC" id="3.1.4.-" evidence="4"/>
<keyword evidence="2" id="KW-0732">Signal</keyword>
<evidence type="ECO:0000259" key="3">
    <source>
        <dbReference type="Pfam" id="PF01966"/>
    </source>
</evidence>
<dbReference type="Pfam" id="PF01966">
    <property type="entry name" value="HD"/>
    <property type="match status" value="1"/>
</dbReference>